<sequence>MGHTVLVRQRTPNASGIIFKSSGFRFFTLLLDWHLALVRMEQFRADLEKEDNTINLHPKVTIRCLGGILLWAAFSGIVFASSPNEVKLTSSVSPSPPASLGGTFPNGASTNALLLSSCTFTTTNVNPLYVKANETLEVNYGFSEGLLANPTVSFVLAGGATRTPTESGLGYARYTMLSTDPAGNVTFLISQAKDLLGTLFPDVTTTTSGPATIIFDPVAPTFTSLTLTSTNPFNPHTARLLDTITLTITTSEPVLIPAVAVTCYGRDTMTLMGEGVQWTATYTVPAMVTDGPFEWALDQVQDLAGNMALPASMTTDGQPMIVDNTPPTLLTILFYSDLANPTTAKPGASTLAVSISASEELAYPPTVKIGWLPASVVGGPRNFTATLPLPWDFTNLVAEFAVSNVTDRAGNAAVEGTFATATSGPSVLTSIQPFSLVMLDPSTGPMSGSTTLTVYGTGFDTSLPASVTIGPNATSCLNLRVETTTKIVCETPPSAVAGPVTVTVAQGANSLSFTNGWTYVEVCHPAFHQPRNVVEEFQLTASPGRKNHSPH</sequence>
<dbReference type="Pfam" id="PF01833">
    <property type="entry name" value="TIG"/>
    <property type="match status" value="1"/>
</dbReference>
<comment type="caution">
    <text evidence="2">The sequence shown here is derived from an EMBL/GenBank/DDBJ whole genome shotgun (WGS) entry which is preliminary data.</text>
</comment>
<feature type="domain" description="IPT/TIG" evidence="1">
    <location>
        <begin position="428"/>
        <end position="520"/>
    </location>
</feature>
<dbReference type="EMBL" id="JAPMOS010000097">
    <property type="protein sequence ID" value="KAJ4455658.1"/>
    <property type="molecule type" value="Genomic_DNA"/>
</dbReference>
<dbReference type="SMART" id="SM00429">
    <property type="entry name" value="IPT"/>
    <property type="match status" value="1"/>
</dbReference>
<dbReference type="InterPro" id="IPR013783">
    <property type="entry name" value="Ig-like_fold"/>
</dbReference>
<evidence type="ECO:0000313" key="3">
    <source>
        <dbReference type="Proteomes" id="UP001141327"/>
    </source>
</evidence>
<dbReference type="SUPFAM" id="SSF81296">
    <property type="entry name" value="E set domains"/>
    <property type="match status" value="1"/>
</dbReference>
<accession>A0ABQ8UCA3</accession>
<protein>
    <recommendedName>
        <fullName evidence="1">IPT/TIG domain-containing protein</fullName>
    </recommendedName>
</protein>
<dbReference type="InterPro" id="IPR002909">
    <property type="entry name" value="IPT_dom"/>
</dbReference>
<reference evidence="2" key="1">
    <citation type="journal article" date="2022" name="bioRxiv">
        <title>Genomics of Preaxostyla Flagellates Illuminates Evolutionary Transitions and the Path Towards Mitochondrial Loss.</title>
        <authorList>
            <person name="Novak L.V.F."/>
            <person name="Treitli S.C."/>
            <person name="Pyrih J."/>
            <person name="Halakuc P."/>
            <person name="Pipaliya S.V."/>
            <person name="Vacek V."/>
            <person name="Brzon O."/>
            <person name="Soukal P."/>
            <person name="Eme L."/>
            <person name="Dacks J.B."/>
            <person name="Karnkowska A."/>
            <person name="Elias M."/>
            <person name="Hampl V."/>
        </authorList>
    </citation>
    <scope>NUCLEOTIDE SEQUENCE</scope>
    <source>
        <strain evidence="2">RCP-MX</strain>
    </source>
</reference>
<keyword evidence="3" id="KW-1185">Reference proteome</keyword>
<evidence type="ECO:0000313" key="2">
    <source>
        <dbReference type="EMBL" id="KAJ4455658.1"/>
    </source>
</evidence>
<evidence type="ECO:0000259" key="1">
    <source>
        <dbReference type="SMART" id="SM00429"/>
    </source>
</evidence>
<name>A0ABQ8UCA3_9EUKA</name>
<proteinExistence type="predicted"/>
<dbReference type="Proteomes" id="UP001141327">
    <property type="component" value="Unassembled WGS sequence"/>
</dbReference>
<dbReference type="Gene3D" id="2.60.40.10">
    <property type="entry name" value="Immunoglobulins"/>
    <property type="match status" value="1"/>
</dbReference>
<dbReference type="InterPro" id="IPR014756">
    <property type="entry name" value="Ig_E-set"/>
</dbReference>
<organism evidence="2 3">
    <name type="scientific">Paratrimastix pyriformis</name>
    <dbReference type="NCBI Taxonomy" id="342808"/>
    <lineage>
        <taxon>Eukaryota</taxon>
        <taxon>Metamonada</taxon>
        <taxon>Preaxostyla</taxon>
        <taxon>Paratrimastigidae</taxon>
        <taxon>Paratrimastix</taxon>
    </lineage>
</organism>
<dbReference type="CDD" id="cd00603">
    <property type="entry name" value="IPT_PCSR"/>
    <property type="match status" value="1"/>
</dbReference>
<gene>
    <name evidence="2" type="ORF">PAPYR_9305</name>
</gene>